<dbReference type="Proteomes" id="UP001321473">
    <property type="component" value="Unassembled WGS sequence"/>
</dbReference>
<dbReference type="EMBL" id="JARKHS020010177">
    <property type="protein sequence ID" value="KAK8779095.1"/>
    <property type="molecule type" value="Genomic_DNA"/>
</dbReference>
<evidence type="ECO:0000313" key="3">
    <source>
        <dbReference type="Proteomes" id="UP001321473"/>
    </source>
</evidence>
<dbReference type="GO" id="GO:0005524">
    <property type="term" value="F:ATP binding"/>
    <property type="evidence" value="ECO:0007669"/>
    <property type="project" value="InterPro"/>
</dbReference>
<dbReference type="GO" id="GO:0005694">
    <property type="term" value="C:chromosome"/>
    <property type="evidence" value="ECO:0007669"/>
    <property type="project" value="InterPro"/>
</dbReference>
<feature type="compositionally biased region" description="Basic and acidic residues" evidence="1">
    <location>
        <begin position="164"/>
        <end position="193"/>
    </location>
</feature>
<name>A0AAQ4EWV4_AMBAM</name>
<organism evidence="2 3">
    <name type="scientific">Amblyomma americanum</name>
    <name type="common">Lone star tick</name>
    <dbReference type="NCBI Taxonomy" id="6943"/>
    <lineage>
        <taxon>Eukaryota</taxon>
        <taxon>Metazoa</taxon>
        <taxon>Ecdysozoa</taxon>
        <taxon>Arthropoda</taxon>
        <taxon>Chelicerata</taxon>
        <taxon>Arachnida</taxon>
        <taxon>Acari</taxon>
        <taxon>Parasitiformes</taxon>
        <taxon>Ixodida</taxon>
        <taxon>Ixodoidea</taxon>
        <taxon>Ixodidae</taxon>
        <taxon>Amblyomminae</taxon>
        <taxon>Amblyomma</taxon>
    </lineage>
</organism>
<evidence type="ECO:0000313" key="2">
    <source>
        <dbReference type="EMBL" id="KAK8779095.1"/>
    </source>
</evidence>
<comment type="caution">
    <text evidence="2">The sequence shown here is derived from an EMBL/GenBank/DDBJ whole genome shotgun (WGS) entry which is preliminary data.</text>
</comment>
<proteinExistence type="predicted"/>
<dbReference type="PANTHER" id="PTHR43977">
    <property type="entry name" value="STRUCTURAL MAINTENANCE OF CHROMOSOMES PROTEIN 3"/>
    <property type="match status" value="1"/>
</dbReference>
<dbReference type="Gene3D" id="3.30.70.1620">
    <property type="match status" value="1"/>
</dbReference>
<feature type="region of interest" description="Disordered" evidence="1">
    <location>
        <begin position="160"/>
        <end position="193"/>
    </location>
</feature>
<sequence>MKFVFGTTLVTTKIDDARIVAFDHGVQKRTVSFDGASFDPSGVISGGAQPKGPSTLELVAQIQKDRTELASREQAYADISKELGGIQAVALNLQLSPLSQFTLRTLALGAAAEESKAKLQECKETQQKASARVKELEEKVKDSKNIRDRELKAAEQQIAKAKKKADESSKKATAKKQEEVKLAGDEVKSQKEKLKAASREISEKYAERAAVEKQAGQLKLKIQQWEHDVSKIDREASDAVKKV</sequence>
<dbReference type="GO" id="GO:0051276">
    <property type="term" value="P:chromosome organization"/>
    <property type="evidence" value="ECO:0007669"/>
    <property type="project" value="InterPro"/>
</dbReference>
<dbReference type="SUPFAM" id="SSF75553">
    <property type="entry name" value="Smc hinge domain"/>
    <property type="match status" value="1"/>
</dbReference>
<dbReference type="InterPro" id="IPR036277">
    <property type="entry name" value="SMC_hinge_sf"/>
</dbReference>
<reference evidence="2 3" key="1">
    <citation type="journal article" date="2023" name="Arcadia Sci">
        <title>De novo assembly of a long-read Amblyomma americanum tick genome.</title>
        <authorList>
            <person name="Chou S."/>
            <person name="Poskanzer K.E."/>
            <person name="Rollins M."/>
            <person name="Thuy-Boun P.S."/>
        </authorList>
    </citation>
    <scope>NUCLEOTIDE SEQUENCE [LARGE SCALE GENOMIC DNA]</scope>
    <source>
        <strain evidence="2">F_SG_1</strain>
        <tissue evidence="2">Salivary glands</tissue>
    </source>
</reference>
<dbReference type="AlphaFoldDB" id="A0AAQ4EWV4"/>
<accession>A0AAQ4EWV4</accession>
<protein>
    <submittedName>
        <fullName evidence="2">Uncharacterized protein</fullName>
    </submittedName>
</protein>
<keyword evidence="3" id="KW-1185">Reference proteome</keyword>
<gene>
    <name evidence="2" type="ORF">V5799_019565</name>
</gene>
<evidence type="ECO:0000256" key="1">
    <source>
        <dbReference type="SAM" id="MobiDB-lite"/>
    </source>
</evidence>